<feature type="compositionally biased region" description="Polar residues" evidence="1">
    <location>
        <begin position="77"/>
        <end position="86"/>
    </location>
</feature>
<accession>A0ABR4D112</accession>
<feature type="region of interest" description="Disordered" evidence="1">
    <location>
        <begin position="58"/>
        <end position="86"/>
    </location>
</feature>
<organism evidence="2 3">
    <name type="scientific">Oculimacula yallundae</name>
    <dbReference type="NCBI Taxonomy" id="86028"/>
    <lineage>
        <taxon>Eukaryota</taxon>
        <taxon>Fungi</taxon>
        <taxon>Dikarya</taxon>
        <taxon>Ascomycota</taxon>
        <taxon>Pezizomycotina</taxon>
        <taxon>Leotiomycetes</taxon>
        <taxon>Helotiales</taxon>
        <taxon>Ploettnerulaceae</taxon>
        <taxon>Oculimacula</taxon>
    </lineage>
</organism>
<proteinExistence type="predicted"/>
<protein>
    <submittedName>
        <fullName evidence="2">Uncharacterized protein</fullName>
    </submittedName>
</protein>
<feature type="compositionally biased region" description="Basic and acidic residues" evidence="1">
    <location>
        <begin position="58"/>
        <end position="71"/>
    </location>
</feature>
<dbReference type="EMBL" id="JAZHXI010000001">
    <property type="protein sequence ID" value="KAL2075836.1"/>
    <property type="molecule type" value="Genomic_DNA"/>
</dbReference>
<keyword evidence="3" id="KW-1185">Reference proteome</keyword>
<name>A0ABR4D112_9HELO</name>
<evidence type="ECO:0000313" key="2">
    <source>
        <dbReference type="EMBL" id="KAL2075836.1"/>
    </source>
</evidence>
<sequence length="166" mass="18139">MADAANPAMQFQVPDFTNKIGDFHVNPAIVFQLQSLFVSSGSVHLSATRQSARYFGIADERSSPEQRRPKEPPGSSVLPQASSASNPPLSLFPSSTLRLVRSIIFRTSSQVLRIELADVTSLSQGIRSRNGTKELSDLSLTVSLTTSNAIKPNFFLALVPDLRYFL</sequence>
<reference evidence="2 3" key="1">
    <citation type="journal article" date="2024" name="Commun. Biol.">
        <title>Comparative genomic analysis of thermophilic fungi reveals convergent evolutionary adaptations and gene losses.</title>
        <authorList>
            <person name="Steindorff A.S."/>
            <person name="Aguilar-Pontes M.V."/>
            <person name="Robinson A.J."/>
            <person name="Andreopoulos B."/>
            <person name="LaButti K."/>
            <person name="Kuo A."/>
            <person name="Mondo S."/>
            <person name="Riley R."/>
            <person name="Otillar R."/>
            <person name="Haridas S."/>
            <person name="Lipzen A."/>
            <person name="Grimwood J."/>
            <person name="Schmutz J."/>
            <person name="Clum A."/>
            <person name="Reid I.D."/>
            <person name="Moisan M.C."/>
            <person name="Butler G."/>
            <person name="Nguyen T.T.M."/>
            <person name="Dewar K."/>
            <person name="Conant G."/>
            <person name="Drula E."/>
            <person name="Henrissat B."/>
            <person name="Hansel C."/>
            <person name="Singer S."/>
            <person name="Hutchinson M.I."/>
            <person name="de Vries R.P."/>
            <person name="Natvig D.O."/>
            <person name="Powell A.J."/>
            <person name="Tsang A."/>
            <person name="Grigoriev I.V."/>
        </authorList>
    </citation>
    <scope>NUCLEOTIDE SEQUENCE [LARGE SCALE GENOMIC DNA]</scope>
    <source>
        <strain evidence="2 3">CBS 494.80</strain>
    </source>
</reference>
<evidence type="ECO:0000313" key="3">
    <source>
        <dbReference type="Proteomes" id="UP001595075"/>
    </source>
</evidence>
<comment type="caution">
    <text evidence="2">The sequence shown here is derived from an EMBL/GenBank/DDBJ whole genome shotgun (WGS) entry which is preliminary data.</text>
</comment>
<evidence type="ECO:0000256" key="1">
    <source>
        <dbReference type="SAM" id="MobiDB-lite"/>
    </source>
</evidence>
<dbReference type="Proteomes" id="UP001595075">
    <property type="component" value="Unassembled WGS sequence"/>
</dbReference>
<gene>
    <name evidence="2" type="ORF">VTL71DRAFT_779</name>
</gene>